<evidence type="ECO:0000259" key="11">
    <source>
        <dbReference type="PROSITE" id="PS50893"/>
    </source>
</evidence>
<keyword evidence="2" id="KW-0813">Transport</keyword>
<evidence type="ECO:0000256" key="9">
    <source>
        <dbReference type="ARBA" id="ARBA00023455"/>
    </source>
</evidence>
<dbReference type="PROSITE" id="PS00211">
    <property type="entry name" value="ABC_TRANSPORTER_1"/>
    <property type="match status" value="1"/>
</dbReference>
<feature type="transmembrane region" description="Helical" evidence="10">
    <location>
        <begin position="271"/>
        <end position="293"/>
    </location>
</feature>
<dbReference type="GO" id="GO:0140359">
    <property type="term" value="F:ABC-type transporter activity"/>
    <property type="evidence" value="ECO:0007669"/>
    <property type="project" value="InterPro"/>
</dbReference>
<dbReference type="SMART" id="SM00382">
    <property type="entry name" value="AAA"/>
    <property type="match status" value="1"/>
</dbReference>
<comment type="subcellular location">
    <subcellularLocation>
        <location evidence="1">Cell inner membrane</location>
        <topology evidence="1">Multi-pass membrane protein</topology>
    </subcellularLocation>
</comment>
<keyword evidence="7 10" id="KW-1133">Transmembrane helix</keyword>
<evidence type="ECO:0000313" key="13">
    <source>
        <dbReference type="EMBL" id="TNU89542.1"/>
    </source>
</evidence>
<evidence type="ECO:0000256" key="6">
    <source>
        <dbReference type="ARBA" id="ARBA00022840"/>
    </source>
</evidence>
<dbReference type="Pfam" id="PF00664">
    <property type="entry name" value="ABC_membrane"/>
    <property type="match status" value="1"/>
</dbReference>
<evidence type="ECO:0000256" key="8">
    <source>
        <dbReference type="ARBA" id="ARBA00023136"/>
    </source>
</evidence>
<dbReference type="InterPro" id="IPR036640">
    <property type="entry name" value="ABC1_TM_sf"/>
</dbReference>
<dbReference type="SUPFAM" id="SSF90123">
    <property type="entry name" value="ABC transporter transmembrane region"/>
    <property type="match status" value="1"/>
</dbReference>
<dbReference type="PROSITE" id="PS50893">
    <property type="entry name" value="ABC_TRANSPORTER_2"/>
    <property type="match status" value="1"/>
</dbReference>
<name>A0A5C5BSZ5_EGGLN</name>
<feature type="transmembrane region" description="Helical" evidence="10">
    <location>
        <begin position="305"/>
        <end position="324"/>
    </location>
</feature>
<dbReference type="GO" id="GO:0005524">
    <property type="term" value="F:ATP binding"/>
    <property type="evidence" value="ECO:0007669"/>
    <property type="project" value="UniProtKB-KW"/>
</dbReference>
<dbReference type="PANTHER" id="PTHR24221">
    <property type="entry name" value="ATP-BINDING CASSETTE SUB-FAMILY B"/>
    <property type="match status" value="1"/>
</dbReference>
<evidence type="ECO:0000256" key="3">
    <source>
        <dbReference type="ARBA" id="ARBA00022475"/>
    </source>
</evidence>
<reference evidence="13 14" key="1">
    <citation type="journal article" date="2005" name="Appl. Environ. Microbiol.">
        <title>Intestinal bacterial communities that produce active estrogen-like compounds enterodiol and enterolactone in humans.</title>
        <authorList>
            <person name="Clavel T."/>
            <person name="Henderson G."/>
            <person name="Alpert C.A."/>
            <person name="Philippe C."/>
            <person name="Rigottier-Gois L."/>
            <person name="Dore J."/>
            <person name="Blaut M."/>
        </authorList>
    </citation>
    <scope>NUCLEOTIDE SEQUENCE [LARGE SCALE GENOMIC DNA]</scope>
    <source>
        <strain evidence="13 14">SECO-MT75m2</strain>
    </source>
</reference>
<dbReference type="Pfam" id="PF00005">
    <property type="entry name" value="ABC_tran"/>
    <property type="match status" value="1"/>
</dbReference>
<feature type="transmembrane region" description="Helical" evidence="10">
    <location>
        <begin position="77"/>
        <end position="103"/>
    </location>
</feature>
<dbReference type="PROSITE" id="PS50929">
    <property type="entry name" value="ABC_TM1F"/>
    <property type="match status" value="1"/>
</dbReference>
<evidence type="ECO:0000313" key="14">
    <source>
        <dbReference type="Proteomes" id="UP000312594"/>
    </source>
</evidence>
<dbReference type="FunFam" id="3.40.50.300:FF:000221">
    <property type="entry name" value="Multidrug ABC transporter ATP-binding protein"/>
    <property type="match status" value="1"/>
</dbReference>
<sequence>MTEQSPENKKSKRKAPHPLFRLLDFAGPYKILTVVGCALSGLHSLLAVMPLVCVWFIMSQFVAVAPQWSEASGAAFYAWLAVGFAVAGVVVYFAALMCTHIAAFRTGNNMRKAATHHLSKVPLGYYDEHSTGELRRVIDGCAGQTESVLAHKFPDFVGALITPVVFVVVMFIFDWAMGLACLVPIAVSFACIWRMMGGGGSDENSSYLTFVSNYQQALNRMNAAATEYVRGMPVVKVFQQTVDSFNAFKEAILQYRDMAHGYSKLCEKPQVVQIVAINSTFAVLVPASILLAGAAGDFASFFTDFLFYVVFSAVTTSMMTKILYASEAAAMAQDAVMRIEGILFTPEMPCCSAKGGRASGTCDIVFEGVSFTYPGADAPAVKNVSFAIPEGETMALVGPSGGGKSTIASLVPRFWDVDEGRVLVGGVDVRDVPRSELMDSVSFVFQNTRLFKRSLIDNIRFARPSATRAEVEAAAHAAQCDDIIAKLPEGLDTVVGAKGVYLSGGECQRIALARAILKDAPIVVLDEATAFADPENEALIQRALARLTHGKTVLMIAHRLSTVVGADRICVVENGAISESGSHGDLVESKGVYRRMWEDYQKSVSWRIGGGANDAA</sequence>
<evidence type="ECO:0000256" key="10">
    <source>
        <dbReference type="SAM" id="Phobius"/>
    </source>
</evidence>
<dbReference type="RefSeq" id="WP_139912832.1">
    <property type="nucleotide sequence ID" value="NZ_VEVP01000027.1"/>
</dbReference>
<feature type="domain" description="ABC transmembrane type-1" evidence="12">
    <location>
        <begin position="34"/>
        <end position="285"/>
    </location>
</feature>
<organism evidence="13 14">
    <name type="scientific">Eggerthella lenta</name>
    <name type="common">Eubacterium lentum</name>
    <dbReference type="NCBI Taxonomy" id="84112"/>
    <lineage>
        <taxon>Bacteria</taxon>
        <taxon>Bacillati</taxon>
        <taxon>Actinomycetota</taxon>
        <taxon>Coriobacteriia</taxon>
        <taxon>Eggerthellales</taxon>
        <taxon>Eggerthellaceae</taxon>
        <taxon>Eggerthella</taxon>
    </lineage>
</organism>
<comment type="similarity">
    <text evidence="9">Belongs to the ABC transporter superfamily. Siderophore-Fe(3+) uptake transporter (SIUT) (TC 3.A.1.21) family.</text>
</comment>
<keyword evidence="3" id="KW-1003">Cell membrane</keyword>
<dbReference type="InterPro" id="IPR027417">
    <property type="entry name" value="P-loop_NTPase"/>
</dbReference>
<dbReference type="InterPro" id="IPR017871">
    <property type="entry name" value="ABC_transporter-like_CS"/>
</dbReference>
<dbReference type="PANTHER" id="PTHR24221:SF397">
    <property type="entry name" value="ABC TRANSPORTER, ATP-BINDING TRANSMEMBRANE PROTEIN"/>
    <property type="match status" value="1"/>
</dbReference>
<evidence type="ECO:0000259" key="12">
    <source>
        <dbReference type="PROSITE" id="PS50929"/>
    </source>
</evidence>
<dbReference type="Proteomes" id="UP000312594">
    <property type="component" value="Unassembled WGS sequence"/>
</dbReference>
<feature type="domain" description="ABC transporter" evidence="11">
    <location>
        <begin position="364"/>
        <end position="599"/>
    </location>
</feature>
<evidence type="ECO:0000256" key="2">
    <source>
        <dbReference type="ARBA" id="ARBA00022448"/>
    </source>
</evidence>
<dbReference type="GO" id="GO:0034040">
    <property type="term" value="F:ATPase-coupled lipid transmembrane transporter activity"/>
    <property type="evidence" value="ECO:0007669"/>
    <property type="project" value="TreeGrafter"/>
</dbReference>
<accession>A0A5C5BSZ5</accession>
<dbReference type="Gene3D" id="3.40.50.300">
    <property type="entry name" value="P-loop containing nucleotide triphosphate hydrolases"/>
    <property type="match status" value="1"/>
</dbReference>
<dbReference type="InterPro" id="IPR039421">
    <property type="entry name" value="Type_1_exporter"/>
</dbReference>
<keyword evidence="4 10" id="KW-0812">Transmembrane</keyword>
<dbReference type="Gene3D" id="1.20.1560.10">
    <property type="entry name" value="ABC transporter type 1, transmembrane domain"/>
    <property type="match status" value="1"/>
</dbReference>
<dbReference type="InterPro" id="IPR011527">
    <property type="entry name" value="ABC1_TM_dom"/>
</dbReference>
<keyword evidence="5" id="KW-0547">Nucleotide-binding</keyword>
<comment type="caution">
    <text evidence="13">The sequence shown here is derived from an EMBL/GenBank/DDBJ whole genome shotgun (WGS) entry which is preliminary data.</text>
</comment>
<keyword evidence="8 10" id="KW-0472">Membrane</keyword>
<evidence type="ECO:0000256" key="1">
    <source>
        <dbReference type="ARBA" id="ARBA00004429"/>
    </source>
</evidence>
<evidence type="ECO:0000256" key="7">
    <source>
        <dbReference type="ARBA" id="ARBA00022989"/>
    </source>
</evidence>
<feature type="transmembrane region" description="Helical" evidence="10">
    <location>
        <begin position="31"/>
        <end position="57"/>
    </location>
</feature>
<protein>
    <submittedName>
        <fullName evidence="13">ABC transporter ATP-binding protein</fullName>
    </submittedName>
</protein>
<dbReference type="InterPro" id="IPR003439">
    <property type="entry name" value="ABC_transporter-like_ATP-bd"/>
</dbReference>
<keyword evidence="6 13" id="KW-0067">ATP-binding</keyword>
<dbReference type="InterPro" id="IPR003593">
    <property type="entry name" value="AAA+_ATPase"/>
</dbReference>
<dbReference type="SUPFAM" id="SSF52540">
    <property type="entry name" value="P-loop containing nucleoside triphosphate hydrolases"/>
    <property type="match status" value="1"/>
</dbReference>
<dbReference type="EMBL" id="VEVP01000027">
    <property type="protein sequence ID" value="TNU89542.1"/>
    <property type="molecule type" value="Genomic_DNA"/>
</dbReference>
<evidence type="ECO:0000256" key="5">
    <source>
        <dbReference type="ARBA" id="ARBA00022741"/>
    </source>
</evidence>
<dbReference type="AlphaFoldDB" id="A0A5C5BSZ5"/>
<evidence type="ECO:0000256" key="4">
    <source>
        <dbReference type="ARBA" id="ARBA00022692"/>
    </source>
</evidence>
<dbReference type="GO" id="GO:0005886">
    <property type="term" value="C:plasma membrane"/>
    <property type="evidence" value="ECO:0007669"/>
    <property type="project" value="UniProtKB-SubCell"/>
</dbReference>
<dbReference type="GO" id="GO:0016887">
    <property type="term" value="F:ATP hydrolysis activity"/>
    <property type="evidence" value="ECO:0007669"/>
    <property type="project" value="InterPro"/>
</dbReference>
<proteinExistence type="inferred from homology"/>
<gene>
    <name evidence="13" type="ORF">FIC87_11130</name>
</gene>